<feature type="compositionally biased region" description="Gly residues" evidence="1">
    <location>
        <begin position="174"/>
        <end position="183"/>
    </location>
</feature>
<dbReference type="EMBL" id="SJPN01000020">
    <property type="protein sequence ID" value="TWT89597.1"/>
    <property type="molecule type" value="Genomic_DNA"/>
</dbReference>
<feature type="compositionally biased region" description="Polar residues" evidence="1">
    <location>
        <begin position="48"/>
        <end position="59"/>
    </location>
</feature>
<name>A0A5C5ZRQ9_9BACT</name>
<sequence length="510" mass="54884">MDESAYEAEMRSDGTSDYSEPGMGGDSGYEEGYGSGYGSSGYGGPSSRQNAQRGATTQQQFTATLSSLLKQVDLKPLVNPPSDLPPTQAGPVLQGEAETAYKNGNYPLALQLFYGHMATEYDDARVNLQTVKYSPLLRRPVWTIRWGVSFAVRGEGETPNPITDSGPVRMASSGGRGFAGGGNPSEDGSFGPDSSYAEQMGTSESEMEQRMGSGMEDPSMMGMNEDLYGSSGAGRPQIKKAPTFQKPMLSPETDEQLQKYLGLVATAVAEEFEKRYMAGDYGSALTSVSAPADPDAPPLDVAMTPELVELLTMGDSSMLMWKPGLMFVGEGESTDMAKAAATAQIDLLLHFDILLKQPRGGETQNISRVRLIHASSGKTMGTSKAFDSTEAAQLVRVGRSSSRDYIDERLEPFFGIIDRQVKTAALPGLSPEVAKRRVGTLLASGDRNLSTLAEVRLYQFQELLTPEEVEVAFHIVGGEEGLRLLHGSREEKLATAREWALDAVGGDEDR</sequence>
<keyword evidence="3" id="KW-1185">Reference proteome</keyword>
<reference evidence="2 3" key="1">
    <citation type="submission" date="2019-02" db="EMBL/GenBank/DDBJ databases">
        <title>Deep-cultivation of Planctomycetes and their phenomic and genomic characterization uncovers novel biology.</title>
        <authorList>
            <person name="Wiegand S."/>
            <person name="Jogler M."/>
            <person name="Boedeker C."/>
            <person name="Pinto D."/>
            <person name="Vollmers J."/>
            <person name="Rivas-Marin E."/>
            <person name="Kohn T."/>
            <person name="Peeters S.H."/>
            <person name="Heuer A."/>
            <person name="Rast P."/>
            <person name="Oberbeckmann S."/>
            <person name="Bunk B."/>
            <person name="Jeske O."/>
            <person name="Meyerdierks A."/>
            <person name="Storesund J.E."/>
            <person name="Kallscheuer N."/>
            <person name="Luecker S."/>
            <person name="Lage O.M."/>
            <person name="Pohl T."/>
            <person name="Merkel B.J."/>
            <person name="Hornburger P."/>
            <person name="Mueller R.-W."/>
            <person name="Bruemmer F."/>
            <person name="Labrenz M."/>
            <person name="Spormann A.M."/>
            <person name="Op Den Camp H."/>
            <person name="Overmann J."/>
            <person name="Amann R."/>
            <person name="Jetten M.S.M."/>
            <person name="Mascher T."/>
            <person name="Medema M.H."/>
            <person name="Devos D.P."/>
            <person name="Kaster A.-K."/>
            <person name="Ovreas L."/>
            <person name="Rohde M."/>
            <person name="Galperin M.Y."/>
            <person name="Jogler C."/>
        </authorList>
    </citation>
    <scope>NUCLEOTIDE SEQUENCE [LARGE SCALE GENOMIC DNA]</scope>
    <source>
        <strain evidence="2 3">Pla52n</strain>
    </source>
</reference>
<evidence type="ECO:0000313" key="2">
    <source>
        <dbReference type="EMBL" id="TWT89597.1"/>
    </source>
</evidence>
<dbReference type="AlphaFoldDB" id="A0A5C5ZRQ9"/>
<accession>A0A5C5ZRQ9</accession>
<gene>
    <name evidence="2" type="ORF">Pla52n_67240</name>
</gene>
<feature type="compositionally biased region" description="Gly residues" evidence="1">
    <location>
        <begin position="22"/>
        <end position="44"/>
    </location>
</feature>
<feature type="region of interest" description="Disordered" evidence="1">
    <location>
        <begin position="155"/>
        <end position="237"/>
    </location>
</feature>
<comment type="caution">
    <text evidence="2">The sequence shown here is derived from an EMBL/GenBank/DDBJ whole genome shotgun (WGS) entry which is preliminary data.</text>
</comment>
<feature type="region of interest" description="Disordered" evidence="1">
    <location>
        <begin position="1"/>
        <end position="59"/>
    </location>
</feature>
<dbReference type="Proteomes" id="UP000320176">
    <property type="component" value="Unassembled WGS sequence"/>
</dbReference>
<proteinExistence type="predicted"/>
<evidence type="ECO:0000256" key="1">
    <source>
        <dbReference type="SAM" id="MobiDB-lite"/>
    </source>
</evidence>
<organism evidence="2 3">
    <name type="scientific">Stieleria varia</name>
    <dbReference type="NCBI Taxonomy" id="2528005"/>
    <lineage>
        <taxon>Bacteria</taxon>
        <taxon>Pseudomonadati</taxon>
        <taxon>Planctomycetota</taxon>
        <taxon>Planctomycetia</taxon>
        <taxon>Pirellulales</taxon>
        <taxon>Pirellulaceae</taxon>
        <taxon>Stieleria</taxon>
    </lineage>
</organism>
<evidence type="ECO:0000313" key="3">
    <source>
        <dbReference type="Proteomes" id="UP000320176"/>
    </source>
</evidence>
<protein>
    <submittedName>
        <fullName evidence="2">Uncharacterized protein</fullName>
    </submittedName>
</protein>